<sequence>SGFLAIIIGFFVANFFLTMGNLIIDFSHSISH</sequence>
<feature type="transmembrane region" description="Helical" evidence="1">
    <location>
        <begin position="6"/>
        <end position="24"/>
    </location>
</feature>
<dbReference type="EMBL" id="AXCV01000110">
    <property type="protein sequence ID" value="KGO32061.1"/>
    <property type="molecule type" value="Genomic_DNA"/>
</dbReference>
<comment type="caution">
    <text evidence="2">The sequence shown here is derived from an EMBL/GenBank/DDBJ whole genome shotgun (WGS) entry which is preliminary data.</text>
</comment>
<reference evidence="2 3" key="1">
    <citation type="journal article" date="2014" name="Antonie Van Leeuwenhoek">
        <title>Oenococcus alcoholitolerans sp. nov., a lactic acid bacteria isolated from cachaca and ethanol fermentation processes.</title>
        <authorList>
            <person name="Badotti F."/>
            <person name="Moreira A.P."/>
            <person name="Tonon L.A."/>
            <person name="de Lucena B.T."/>
            <person name="Gomes Fde C."/>
            <person name="Kruger R."/>
            <person name="Thompson C.C."/>
            <person name="de Morais M.A.Jr."/>
            <person name="Rosa C.A."/>
            <person name="Thompson F.L."/>
        </authorList>
    </citation>
    <scope>NUCLEOTIDE SEQUENCE [LARGE SCALE GENOMIC DNA]</scope>
    <source>
        <strain evidence="2 3">UFRJ-M7.2.18</strain>
    </source>
</reference>
<feature type="non-terminal residue" evidence="2">
    <location>
        <position position="1"/>
    </location>
</feature>
<name>A0ABR4XSC2_9LACO</name>
<gene>
    <name evidence="2" type="ORF">Q757_03275</name>
</gene>
<evidence type="ECO:0000256" key="1">
    <source>
        <dbReference type="SAM" id="Phobius"/>
    </source>
</evidence>
<organism evidence="2 3">
    <name type="scientific">Oenococcus alcoholitolerans</name>
    <dbReference type="NCBI Taxonomy" id="931074"/>
    <lineage>
        <taxon>Bacteria</taxon>
        <taxon>Bacillati</taxon>
        <taxon>Bacillota</taxon>
        <taxon>Bacilli</taxon>
        <taxon>Lactobacillales</taxon>
        <taxon>Lactobacillaceae</taxon>
        <taxon>Oenococcus</taxon>
    </lineage>
</organism>
<keyword evidence="3" id="KW-1185">Reference proteome</keyword>
<keyword evidence="1" id="KW-0472">Membrane</keyword>
<proteinExistence type="predicted"/>
<evidence type="ECO:0008006" key="4">
    <source>
        <dbReference type="Google" id="ProtNLM"/>
    </source>
</evidence>
<keyword evidence="1" id="KW-0812">Transmembrane</keyword>
<evidence type="ECO:0000313" key="3">
    <source>
        <dbReference type="Proteomes" id="UP000030023"/>
    </source>
</evidence>
<evidence type="ECO:0000313" key="2">
    <source>
        <dbReference type="EMBL" id="KGO32061.1"/>
    </source>
</evidence>
<accession>A0ABR4XSC2</accession>
<keyword evidence="1" id="KW-1133">Transmembrane helix</keyword>
<protein>
    <recommendedName>
        <fullName evidence="4">Cation transporter</fullName>
    </recommendedName>
</protein>
<dbReference type="Proteomes" id="UP000030023">
    <property type="component" value="Unassembled WGS sequence"/>
</dbReference>